<comment type="caution">
    <text evidence="1">The sequence shown here is derived from an EMBL/GenBank/DDBJ whole genome shotgun (WGS) entry which is preliminary data.</text>
</comment>
<keyword evidence="2" id="KW-1185">Reference proteome</keyword>
<proteinExistence type="predicted"/>
<organism evidence="1 2">
    <name type="scientific">Dreissena polymorpha</name>
    <name type="common">Zebra mussel</name>
    <name type="synonym">Mytilus polymorpha</name>
    <dbReference type="NCBI Taxonomy" id="45954"/>
    <lineage>
        <taxon>Eukaryota</taxon>
        <taxon>Metazoa</taxon>
        <taxon>Spiralia</taxon>
        <taxon>Lophotrochozoa</taxon>
        <taxon>Mollusca</taxon>
        <taxon>Bivalvia</taxon>
        <taxon>Autobranchia</taxon>
        <taxon>Heteroconchia</taxon>
        <taxon>Euheterodonta</taxon>
        <taxon>Imparidentia</taxon>
        <taxon>Neoheterodontei</taxon>
        <taxon>Myida</taxon>
        <taxon>Dreissenoidea</taxon>
        <taxon>Dreissenidae</taxon>
        <taxon>Dreissena</taxon>
    </lineage>
</organism>
<accession>A0A9D4R835</accession>
<dbReference type="AlphaFoldDB" id="A0A9D4R835"/>
<evidence type="ECO:0000313" key="2">
    <source>
        <dbReference type="Proteomes" id="UP000828390"/>
    </source>
</evidence>
<dbReference type="Proteomes" id="UP000828390">
    <property type="component" value="Unassembled WGS sequence"/>
</dbReference>
<name>A0A9D4R835_DREPO</name>
<gene>
    <name evidence="1" type="ORF">DPMN_099333</name>
</gene>
<dbReference type="EMBL" id="JAIWYP010000003">
    <property type="protein sequence ID" value="KAH3856740.1"/>
    <property type="molecule type" value="Genomic_DNA"/>
</dbReference>
<protein>
    <submittedName>
        <fullName evidence="1">Uncharacterized protein</fullName>
    </submittedName>
</protein>
<reference evidence="1" key="2">
    <citation type="submission" date="2020-11" db="EMBL/GenBank/DDBJ databases">
        <authorList>
            <person name="McCartney M.A."/>
            <person name="Auch B."/>
            <person name="Kono T."/>
            <person name="Mallez S."/>
            <person name="Becker A."/>
            <person name="Gohl D.M."/>
            <person name="Silverstein K.A.T."/>
            <person name="Koren S."/>
            <person name="Bechman K.B."/>
            <person name="Herman A."/>
            <person name="Abrahante J.E."/>
            <person name="Garbe J."/>
        </authorList>
    </citation>
    <scope>NUCLEOTIDE SEQUENCE</scope>
    <source>
        <strain evidence="1">Duluth1</strain>
        <tissue evidence="1">Whole animal</tissue>
    </source>
</reference>
<evidence type="ECO:0000313" key="1">
    <source>
        <dbReference type="EMBL" id="KAH3856740.1"/>
    </source>
</evidence>
<reference evidence="1" key="1">
    <citation type="journal article" date="2019" name="bioRxiv">
        <title>The Genome of the Zebra Mussel, Dreissena polymorpha: A Resource for Invasive Species Research.</title>
        <authorList>
            <person name="McCartney M.A."/>
            <person name="Auch B."/>
            <person name="Kono T."/>
            <person name="Mallez S."/>
            <person name="Zhang Y."/>
            <person name="Obille A."/>
            <person name="Becker A."/>
            <person name="Abrahante J.E."/>
            <person name="Garbe J."/>
            <person name="Badalamenti J.P."/>
            <person name="Herman A."/>
            <person name="Mangelson H."/>
            <person name="Liachko I."/>
            <person name="Sullivan S."/>
            <person name="Sone E.D."/>
            <person name="Koren S."/>
            <person name="Silverstein K.A.T."/>
            <person name="Beckman K.B."/>
            <person name="Gohl D.M."/>
        </authorList>
    </citation>
    <scope>NUCLEOTIDE SEQUENCE</scope>
    <source>
        <strain evidence="1">Duluth1</strain>
        <tissue evidence="1">Whole animal</tissue>
    </source>
</reference>
<sequence>MGKKRKVRSTEIFPILTDLVKKAHTKRTGDSLMINNVKRSLPYEHFQRFKTIIETQAGSKSMLASVKDIHFKKLCFLPQQLRKVSHQVIFGR</sequence>